<feature type="compositionally biased region" description="Basic and acidic residues" evidence="1">
    <location>
        <begin position="37"/>
        <end position="48"/>
    </location>
</feature>
<gene>
    <name evidence="2" type="ORF">GSBLH_T00006531001</name>
</gene>
<dbReference type="PANTHER" id="PTHR31389">
    <property type="entry name" value="LD39211P"/>
    <property type="match status" value="1"/>
</dbReference>
<protein>
    <submittedName>
        <fullName evidence="2">Uncharacterized protein</fullName>
    </submittedName>
</protein>
<organism evidence="2">
    <name type="scientific">Blastocystis hominis</name>
    <dbReference type="NCBI Taxonomy" id="12968"/>
    <lineage>
        <taxon>Eukaryota</taxon>
        <taxon>Sar</taxon>
        <taxon>Stramenopiles</taxon>
        <taxon>Bigyra</taxon>
        <taxon>Opalozoa</taxon>
        <taxon>Opalinata</taxon>
        <taxon>Blastocystidae</taxon>
        <taxon>Blastocystis</taxon>
    </lineage>
</organism>
<dbReference type="OrthoDB" id="199634at2759"/>
<dbReference type="InParanoid" id="D8M4E2"/>
<dbReference type="PANTHER" id="PTHR31389:SF4">
    <property type="entry name" value="LD39211P"/>
    <property type="match status" value="1"/>
</dbReference>
<dbReference type="GeneID" id="24922655"/>
<name>D8M4E2_BLAHO</name>
<evidence type="ECO:0000256" key="1">
    <source>
        <dbReference type="SAM" id="MobiDB-lite"/>
    </source>
</evidence>
<dbReference type="RefSeq" id="XP_012896979.1">
    <property type="nucleotide sequence ID" value="XM_013041525.1"/>
</dbReference>
<evidence type="ECO:0000313" key="2">
    <source>
        <dbReference type="EMBL" id="CBK22931.2"/>
    </source>
</evidence>
<dbReference type="AlphaFoldDB" id="D8M4E2"/>
<dbReference type="EMBL" id="FN668652">
    <property type="protein sequence ID" value="CBK22931.2"/>
    <property type="molecule type" value="Genomic_DNA"/>
</dbReference>
<accession>D8M4E2</accession>
<proteinExistence type="predicted"/>
<dbReference type="Proteomes" id="UP000008312">
    <property type="component" value="Unassembled WGS sequence"/>
</dbReference>
<sequence length="424" mass="48711">MRAENEPKKRTAKSKISNSLLNAADSLLQTAATFFKSKQDSVKTDKPRFATAESPSKGKSKQKGNSTETNHFSHLPFYPSPYVPNPNISISSSQYTLKDFGTQPTNQYDYDDIIYPIPFNSLYNHIDLRYENFGQPDARFPSFVRLGGVTEDAFRNSDHIYVTGSSANHLYSNINTMYSIITSDMNSSIVFVDYGLDNVTLSELISEMKVMKTILDAHHSTALLYYRKFDFAHFPAWFDLSDRQVRGGYSWKVISYFDVLMETKRIVSWSDGGNIVSTNLKNEMYRVHMFGLYTPYSGDSLQQWLHGKSQRFLGANKMIRKIMLGKGMCTGGYLWINYNNETVMNNVIFPLVQCAYTRRCISPIGSTRKNHRQDQAILTALVHSAKIPQCCQGWYKTYTMFHQDCLPDACRSRRERMKERLMKK</sequence>
<evidence type="ECO:0000313" key="3">
    <source>
        <dbReference type="Proteomes" id="UP000008312"/>
    </source>
</evidence>
<keyword evidence="3" id="KW-1185">Reference proteome</keyword>
<reference evidence="2" key="1">
    <citation type="submission" date="2010-02" db="EMBL/GenBank/DDBJ databases">
        <title>Sequencing and annotation of the Blastocystis hominis genome.</title>
        <authorList>
            <person name="Wincker P."/>
        </authorList>
    </citation>
    <scope>NUCLEOTIDE SEQUENCE</scope>
    <source>
        <strain evidence="2">Singapore isolate B</strain>
    </source>
</reference>
<feature type="region of interest" description="Disordered" evidence="1">
    <location>
        <begin position="37"/>
        <end position="71"/>
    </location>
</feature>